<dbReference type="InterPro" id="IPR027417">
    <property type="entry name" value="P-loop_NTPase"/>
</dbReference>
<accession>A0ABW2YBR0</accession>
<evidence type="ECO:0000313" key="2">
    <source>
        <dbReference type="Proteomes" id="UP001597110"/>
    </source>
</evidence>
<dbReference type="SUPFAM" id="SSF52540">
    <property type="entry name" value="P-loop containing nucleoside triphosphate hydrolases"/>
    <property type="match status" value="1"/>
</dbReference>
<comment type="caution">
    <text evidence="1">The sequence shown here is derived from an EMBL/GenBank/DDBJ whole genome shotgun (WGS) entry which is preliminary data.</text>
</comment>
<dbReference type="RefSeq" id="WP_386822959.1">
    <property type="nucleotide sequence ID" value="NZ_JBHTIF010000001.1"/>
</dbReference>
<dbReference type="Gene3D" id="3.40.50.300">
    <property type="entry name" value="P-loop containing nucleotide triphosphate hydrolases"/>
    <property type="match status" value="1"/>
</dbReference>
<organism evidence="1 2">
    <name type="scientific">Lysobacter brunescens</name>
    <dbReference type="NCBI Taxonomy" id="262323"/>
    <lineage>
        <taxon>Bacteria</taxon>
        <taxon>Pseudomonadati</taxon>
        <taxon>Pseudomonadota</taxon>
        <taxon>Gammaproteobacteria</taxon>
        <taxon>Lysobacterales</taxon>
        <taxon>Lysobacteraceae</taxon>
        <taxon>Lysobacter</taxon>
    </lineage>
</organism>
<evidence type="ECO:0000313" key="1">
    <source>
        <dbReference type="EMBL" id="MFD0725338.1"/>
    </source>
</evidence>
<protein>
    <submittedName>
        <fullName evidence="1">Uncharacterized protein</fullName>
    </submittedName>
</protein>
<keyword evidence="2" id="KW-1185">Reference proteome</keyword>
<dbReference type="EMBL" id="JBHTIF010000001">
    <property type="protein sequence ID" value="MFD0725338.1"/>
    <property type="molecule type" value="Genomic_DNA"/>
</dbReference>
<sequence length="337" mass="36382">MTTATQAVVDVADPRWFPVDLDPVTPRFAMLRIDEAHVTGPAFMDNRLGVDFAAAVPLPLPALPALPIPSHAAWLFHTSFCCSTLLARALQAAPACMVYREPLVLRRLSDARDRGMAVAQWMAPTTRLLFRPWCDEGAVVVKPTHAALNIAADLLAATPGSRAVALLSSLDDFLVSNIKKTPETHAKVPALVERAVAAGSLRHRLAGRAIEPPSLLAAVALQWAAQRELLVDIDEGASGRLRFIDASQVLADLAGTARECLDWWGLPVDVAALRARAAVVAGVNAKQTTANYSARQREDEAAQLTRMFARELAEARAWFECEILPMIRPQALALGAD</sequence>
<dbReference type="Proteomes" id="UP001597110">
    <property type="component" value="Unassembled WGS sequence"/>
</dbReference>
<proteinExistence type="predicted"/>
<name>A0ABW2YBR0_9GAMM</name>
<gene>
    <name evidence="1" type="ORF">ACFQ0E_06940</name>
</gene>
<reference evidence="2" key="1">
    <citation type="journal article" date="2019" name="Int. J. Syst. Evol. Microbiol.">
        <title>The Global Catalogue of Microorganisms (GCM) 10K type strain sequencing project: providing services to taxonomists for standard genome sequencing and annotation.</title>
        <authorList>
            <consortium name="The Broad Institute Genomics Platform"/>
            <consortium name="The Broad Institute Genome Sequencing Center for Infectious Disease"/>
            <person name="Wu L."/>
            <person name="Ma J."/>
        </authorList>
    </citation>
    <scope>NUCLEOTIDE SEQUENCE [LARGE SCALE GENOMIC DNA]</scope>
    <source>
        <strain evidence="2">CCUG 55585</strain>
    </source>
</reference>